<evidence type="ECO:0000256" key="1">
    <source>
        <dbReference type="ARBA" id="ARBA00004309"/>
    </source>
</evidence>
<dbReference type="GO" id="GO:0007601">
    <property type="term" value="P:visual perception"/>
    <property type="evidence" value="ECO:0007669"/>
    <property type="project" value="UniProtKB-KW"/>
</dbReference>
<keyword evidence="7" id="KW-0552">Olfaction</keyword>
<evidence type="ECO:0000256" key="18">
    <source>
        <dbReference type="SAM" id="MobiDB-lite"/>
    </source>
</evidence>
<dbReference type="InterPro" id="IPR056419">
    <property type="entry name" value="GAE_BBS1"/>
</dbReference>
<feature type="domain" description="Bardet-Biedl syndrome 1 protein GAE" evidence="20">
    <location>
        <begin position="550"/>
        <end position="653"/>
    </location>
</feature>
<dbReference type="GO" id="GO:0001895">
    <property type="term" value="P:retina homeostasis"/>
    <property type="evidence" value="ECO:0007669"/>
    <property type="project" value="UniProtKB-ARBA"/>
</dbReference>
<dbReference type="InterPro" id="IPR036322">
    <property type="entry name" value="WD40_repeat_dom_sf"/>
</dbReference>
<evidence type="ECO:0000259" key="20">
    <source>
        <dbReference type="Pfam" id="PF23304"/>
    </source>
</evidence>
<dbReference type="GO" id="GO:0060170">
    <property type="term" value="C:ciliary membrane"/>
    <property type="evidence" value="ECO:0007669"/>
    <property type="project" value="UniProtKB-SubCell"/>
</dbReference>
<dbReference type="Pfam" id="PF23304">
    <property type="entry name" value="GAE_BBS1"/>
    <property type="match status" value="1"/>
</dbReference>
<evidence type="ECO:0000256" key="15">
    <source>
        <dbReference type="ARBA" id="ARBA00023305"/>
    </source>
</evidence>
<dbReference type="PANTHER" id="PTHR20870">
    <property type="entry name" value="BARDET-BIEDL SYNDROME 1 PROTEIN"/>
    <property type="match status" value="1"/>
</dbReference>
<evidence type="ECO:0000256" key="3">
    <source>
        <dbReference type="ARBA" id="ARBA00022448"/>
    </source>
</evidence>
<dbReference type="SUPFAM" id="SSF50978">
    <property type="entry name" value="WD40 repeat-like"/>
    <property type="match status" value="1"/>
</dbReference>
<dbReference type="Proteomes" id="UP000694845">
    <property type="component" value="Unplaced"/>
</dbReference>
<evidence type="ECO:0000256" key="7">
    <source>
        <dbReference type="ARBA" id="ARBA00022725"/>
    </source>
</evidence>
<evidence type="ECO:0000256" key="9">
    <source>
        <dbReference type="ARBA" id="ARBA00022927"/>
    </source>
</evidence>
<dbReference type="GO" id="GO:0007608">
    <property type="term" value="P:sensory perception of smell"/>
    <property type="evidence" value="ECO:0007669"/>
    <property type="project" value="UniProtKB-KW"/>
</dbReference>
<evidence type="ECO:0000256" key="6">
    <source>
        <dbReference type="ARBA" id="ARBA00022606"/>
    </source>
</evidence>
<dbReference type="OrthoDB" id="10259809at2759"/>
<dbReference type="InterPro" id="IPR028784">
    <property type="entry name" value="BBS1"/>
</dbReference>
<keyword evidence="9" id="KW-0653">Protein transport</keyword>
<keyword evidence="21" id="KW-1185">Reference proteome</keyword>
<dbReference type="GO" id="GO:0015031">
    <property type="term" value="P:protein transport"/>
    <property type="evidence" value="ECO:0007669"/>
    <property type="project" value="UniProtKB-KW"/>
</dbReference>
<feature type="region of interest" description="Disordered" evidence="18">
    <location>
        <begin position="1"/>
        <end position="75"/>
    </location>
</feature>
<evidence type="ECO:0000256" key="17">
    <source>
        <dbReference type="ARBA" id="ARBA00073721"/>
    </source>
</evidence>
<evidence type="ECO:0000259" key="19">
    <source>
        <dbReference type="Pfam" id="PF14779"/>
    </source>
</evidence>
<organism evidence="21 22">
    <name type="scientific">Acanthaster planci</name>
    <name type="common">Crown-of-thorns starfish</name>
    <dbReference type="NCBI Taxonomy" id="133434"/>
    <lineage>
        <taxon>Eukaryota</taxon>
        <taxon>Metazoa</taxon>
        <taxon>Echinodermata</taxon>
        <taxon>Eleutherozoa</taxon>
        <taxon>Asterozoa</taxon>
        <taxon>Asteroidea</taxon>
        <taxon>Valvatacea</taxon>
        <taxon>Valvatida</taxon>
        <taxon>Acanthasteridae</taxon>
        <taxon>Acanthaster</taxon>
    </lineage>
</organism>
<keyword evidence="8" id="KW-0970">Cilium biogenesis/degradation</keyword>
<evidence type="ECO:0000256" key="12">
    <source>
        <dbReference type="ARBA" id="ARBA00023136"/>
    </source>
</evidence>
<dbReference type="GeneID" id="110979457"/>
<accession>A0A8B7YCH3</accession>
<evidence type="ECO:0000256" key="16">
    <source>
        <dbReference type="ARBA" id="ARBA00062958"/>
    </source>
</evidence>
<protein>
    <recommendedName>
        <fullName evidence="17">BBSome complex member BBS1</fullName>
    </recommendedName>
</protein>
<keyword evidence="5" id="KW-0963">Cytoplasm</keyword>
<evidence type="ECO:0000256" key="10">
    <source>
        <dbReference type="ARBA" id="ARBA00022990"/>
    </source>
</evidence>
<keyword evidence="10" id="KW-0007">Acetylation</keyword>
<dbReference type="Pfam" id="PF14779">
    <property type="entry name" value="BBS1"/>
    <property type="match status" value="1"/>
</dbReference>
<evidence type="ECO:0000256" key="2">
    <source>
        <dbReference type="ARBA" id="ARBA00004607"/>
    </source>
</evidence>
<reference evidence="22" key="1">
    <citation type="submission" date="2025-08" db="UniProtKB">
        <authorList>
            <consortium name="RefSeq"/>
        </authorList>
    </citation>
    <scope>IDENTIFICATION</scope>
</reference>
<evidence type="ECO:0000313" key="22">
    <source>
        <dbReference type="RefSeq" id="XP_022090953.1"/>
    </source>
</evidence>
<feature type="domain" description="Bardet-Biedl syndrome 1 N-terminal" evidence="19">
    <location>
        <begin position="85"/>
        <end position="340"/>
    </location>
</feature>
<keyword evidence="11" id="KW-0969">Cilium</keyword>
<keyword evidence="6" id="KW-0716">Sensory transduction</keyword>
<dbReference type="AlphaFoldDB" id="A0A8B7YCH3"/>
<proteinExistence type="predicted"/>
<name>A0A8B7YCH3_ACAPL</name>
<evidence type="ECO:0000313" key="21">
    <source>
        <dbReference type="Proteomes" id="UP000694845"/>
    </source>
</evidence>
<sequence length="657" mass="73335">MTAPTVSEDIWKTIFRSPSSPPCRGATGDESDDDSSSQQRFLNKLRDIGLGSQPSNRRQGPPPVMPVCLSLDDEKGSAHEGNTKWLDAHFDPVANLYTFSSCMALSDINGDGENKLVIADLGSGSSNMKLKVYKGTSLMSENAIIELPTGVSTFFMDTNEPRVPAIAVASGPYLYVYKNLRPYFKFTLPPLDVNPVEQDLWNQAKEDKIDVTVLREMLDSIRREGNEGALTVRSLRFLMLQDKEQMEGFANLHKQTAIKRQTVITCMDTLKKSSADEDAISCIVAGTESKEVYVLDPEAFTILTKMLLPSVPVFMSVSGLYDVEFRIIISCRDGNIYALKRGMKMAKHCVELNSQPVGLERVGKNIVVGCMDQTLQCYTMKGKKLWTVYLPSSITTMSLMDHKQKGFKAVMVALDNCEVHFYREKYLINTIKCGDVITGLQYGRFGREDCTLALTTRHGGLLIKILKRNAMFEDKDLVRGPPPAQMQKLNVPKKTKVFVDQTMRERENGIAMHRMFQHDLYRLRLNTARSFVNSLDTSLTPVSSNPAEPLKLSAQIQGIGPTFKLTVNLQNTSINCPSMQLLITFLYDEKLYSLQKTLIEVPMLVPGLNYSFETLVECLSDKGISDVIKVFVLREGQSVPIITAVISMPVSETMVVV</sequence>
<evidence type="ECO:0000256" key="11">
    <source>
        <dbReference type="ARBA" id="ARBA00023069"/>
    </source>
</evidence>
<dbReference type="KEGG" id="aplc:110979457"/>
<dbReference type="InterPro" id="IPR032728">
    <property type="entry name" value="BBS1_N"/>
</dbReference>
<dbReference type="PANTHER" id="PTHR20870:SF0">
    <property type="entry name" value="BARDET-BIEDL SYNDROME 1 PROTEIN"/>
    <property type="match status" value="1"/>
</dbReference>
<keyword evidence="14" id="KW-0966">Cell projection</keyword>
<comment type="subcellular location">
    <subcellularLocation>
        <location evidence="1">Cell projection</location>
        <location evidence="1">Cilium membrane</location>
    </subcellularLocation>
    <subcellularLocation>
        <location evidence="2">Cytoplasm</location>
        <location evidence="2">Cytoskeleton</location>
        <location evidence="2">Microtubule organizing center</location>
        <location evidence="2">Centrosome</location>
        <location evidence="2">Centriolar satellite</location>
    </subcellularLocation>
</comment>
<evidence type="ECO:0000256" key="8">
    <source>
        <dbReference type="ARBA" id="ARBA00022794"/>
    </source>
</evidence>
<evidence type="ECO:0000256" key="14">
    <source>
        <dbReference type="ARBA" id="ARBA00023273"/>
    </source>
</evidence>
<gene>
    <name evidence="22" type="primary">LOC110979457</name>
</gene>
<comment type="subunit">
    <text evidence="16">Part of BBSome complex, that contains BBS1, BBS2, BBS4, BBS5, BBS7, BBS8/TTC8, BBS9 and BBIP10. Interacts with the C-terminus of RAB3IP. Interacts with CCDC28B and ALDOB. Interacts with PKD1.</text>
</comment>
<dbReference type="FunFam" id="2.130.10.10:FF:002248">
    <property type="entry name" value="Bardet-Biedl syndrome 1"/>
    <property type="match status" value="1"/>
</dbReference>
<keyword evidence="15" id="KW-0844">Vision</keyword>
<dbReference type="GO" id="GO:0034464">
    <property type="term" value="C:BBSome"/>
    <property type="evidence" value="ECO:0007669"/>
    <property type="project" value="InterPro"/>
</dbReference>
<evidence type="ECO:0000256" key="13">
    <source>
        <dbReference type="ARBA" id="ARBA00023212"/>
    </source>
</evidence>
<dbReference type="GO" id="GO:0005930">
    <property type="term" value="C:axoneme"/>
    <property type="evidence" value="ECO:0007669"/>
    <property type="project" value="TreeGrafter"/>
</dbReference>
<dbReference type="GO" id="GO:0005113">
    <property type="term" value="F:patched binding"/>
    <property type="evidence" value="ECO:0007669"/>
    <property type="project" value="TreeGrafter"/>
</dbReference>
<dbReference type="GO" id="GO:0005119">
    <property type="term" value="F:smoothened binding"/>
    <property type="evidence" value="ECO:0007669"/>
    <property type="project" value="TreeGrafter"/>
</dbReference>
<evidence type="ECO:0000256" key="4">
    <source>
        <dbReference type="ARBA" id="ARBA00022475"/>
    </source>
</evidence>
<dbReference type="GO" id="GO:0061512">
    <property type="term" value="P:protein localization to cilium"/>
    <property type="evidence" value="ECO:0007669"/>
    <property type="project" value="TreeGrafter"/>
</dbReference>
<evidence type="ECO:0000256" key="5">
    <source>
        <dbReference type="ARBA" id="ARBA00022490"/>
    </source>
</evidence>
<keyword evidence="12" id="KW-0472">Membrane</keyword>
<dbReference type="GO" id="GO:1905515">
    <property type="term" value="P:non-motile cilium assembly"/>
    <property type="evidence" value="ECO:0007669"/>
    <property type="project" value="InterPro"/>
</dbReference>
<dbReference type="GO" id="GO:0034451">
    <property type="term" value="C:centriolar satellite"/>
    <property type="evidence" value="ECO:0007669"/>
    <property type="project" value="UniProtKB-SubCell"/>
</dbReference>
<dbReference type="CTD" id="582"/>
<keyword evidence="13" id="KW-0206">Cytoskeleton</keyword>
<keyword evidence="4" id="KW-1003">Cell membrane</keyword>
<keyword evidence="3" id="KW-0813">Transport</keyword>
<dbReference type="RefSeq" id="XP_022090953.1">
    <property type="nucleotide sequence ID" value="XM_022235261.1"/>
</dbReference>